<dbReference type="Proteomes" id="UP001222325">
    <property type="component" value="Unassembled WGS sequence"/>
</dbReference>
<dbReference type="AlphaFoldDB" id="A0AAD6UAS3"/>
<organism evidence="2 3">
    <name type="scientific">Mycena belliarum</name>
    <dbReference type="NCBI Taxonomy" id="1033014"/>
    <lineage>
        <taxon>Eukaryota</taxon>
        <taxon>Fungi</taxon>
        <taxon>Dikarya</taxon>
        <taxon>Basidiomycota</taxon>
        <taxon>Agaricomycotina</taxon>
        <taxon>Agaricomycetes</taxon>
        <taxon>Agaricomycetidae</taxon>
        <taxon>Agaricales</taxon>
        <taxon>Marasmiineae</taxon>
        <taxon>Mycenaceae</taxon>
        <taxon>Mycena</taxon>
    </lineage>
</organism>
<keyword evidence="1" id="KW-0812">Transmembrane</keyword>
<reference evidence="2" key="1">
    <citation type="submission" date="2023-03" db="EMBL/GenBank/DDBJ databases">
        <title>Massive genome expansion in bonnet fungi (Mycena s.s.) driven by repeated elements and novel gene families across ecological guilds.</title>
        <authorList>
            <consortium name="Lawrence Berkeley National Laboratory"/>
            <person name="Harder C.B."/>
            <person name="Miyauchi S."/>
            <person name="Viragh M."/>
            <person name="Kuo A."/>
            <person name="Thoen E."/>
            <person name="Andreopoulos B."/>
            <person name="Lu D."/>
            <person name="Skrede I."/>
            <person name="Drula E."/>
            <person name="Henrissat B."/>
            <person name="Morin E."/>
            <person name="Kohler A."/>
            <person name="Barry K."/>
            <person name="LaButti K."/>
            <person name="Morin E."/>
            <person name="Salamov A."/>
            <person name="Lipzen A."/>
            <person name="Mereny Z."/>
            <person name="Hegedus B."/>
            <person name="Baldrian P."/>
            <person name="Stursova M."/>
            <person name="Weitz H."/>
            <person name="Taylor A."/>
            <person name="Grigoriev I.V."/>
            <person name="Nagy L.G."/>
            <person name="Martin F."/>
            <person name="Kauserud H."/>
        </authorList>
    </citation>
    <scope>NUCLEOTIDE SEQUENCE</scope>
    <source>
        <strain evidence="2">CBHHK173m</strain>
    </source>
</reference>
<dbReference type="EMBL" id="JARJCN010000019">
    <property type="protein sequence ID" value="KAJ7091991.1"/>
    <property type="molecule type" value="Genomic_DNA"/>
</dbReference>
<keyword evidence="1" id="KW-1133">Transmembrane helix</keyword>
<accession>A0AAD6UAS3</accession>
<gene>
    <name evidence="2" type="ORF">B0H15DRAFT_834950</name>
</gene>
<evidence type="ECO:0000256" key="1">
    <source>
        <dbReference type="SAM" id="Phobius"/>
    </source>
</evidence>
<feature type="non-terminal residue" evidence="2">
    <location>
        <position position="1"/>
    </location>
</feature>
<proteinExistence type="predicted"/>
<feature type="transmembrane region" description="Helical" evidence="1">
    <location>
        <begin position="159"/>
        <end position="177"/>
    </location>
</feature>
<evidence type="ECO:0000313" key="3">
    <source>
        <dbReference type="Proteomes" id="UP001222325"/>
    </source>
</evidence>
<evidence type="ECO:0000313" key="2">
    <source>
        <dbReference type="EMBL" id="KAJ7091991.1"/>
    </source>
</evidence>
<comment type="caution">
    <text evidence="2">The sequence shown here is derived from an EMBL/GenBank/DDBJ whole genome shotgun (WGS) entry which is preliminary data.</text>
</comment>
<feature type="transmembrane region" description="Helical" evidence="1">
    <location>
        <begin position="119"/>
        <end position="138"/>
    </location>
</feature>
<keyword evidence="3" id="KW-1185">Reference proteome</keyword>
<name>A0AAD6UAS3_9AGAR</name>
<keyword evidence="1" id="KW-0472">Membrane</keyword>
<sequence length="321" mass="36877">MWWILAQIVLLIKAPFKLAWWIGAQAVWLSKAALRVIFKIVWLLVGPVLSMSFQYVILPLGILQVIKDCGWTPAVASYSGPVLFHTFKFLVDSSRATMILTLLSIWCCLYPFFVVSWALVMELAGISLFALGVGWRVGRWCFSRLIKLSVGTFRRCIKASWWSVCLAVAVPVVGFIVLERGPVLLTLLKAPMSLRLWYYYKITAPYYRFLRVPLELWYKARLLPYHAYPAIFLRESSCALYDSAMFSEVTQAIDMLRFYWDWVGAPTLGMLSQQEINLIWTPPAAYVVADSIMCPVQRLRAANRQLEKRINDLEDLIEEVD</sequence>
<feature type="transmembrane region" description="Helical" evidence="1">
    <location>
        <begin position="40"/>
        <end position="58"/>
    </location>
</feature>
<protein>
    <submittedName>
        <fullName evidence="2">Uncharacterized protein</fullName>
    </submittedName>
</protein>